<organism evidence="3 4">
    <name type="scientific">Clostridium thermobutyricum</name>
    <dbReference type="NCBI Taxonomy" id="29372"/>
    <lineage>
        <taxon>Bacteria</taxon>
        <taxon>Bacillati</taxon>
        <taxon>Bacillota</taxon>
        <taxon>Clostridia</taxon>
        <taxon>Eubacteriales</taxon>
        <taxon>Clostridiaceae</taxon>
        <taxon>Clostridium</taxon>
    </lineage>
</organism>
<dbReference type="RefSeq" id="WP_002599482.1">
    <property type="nucleotide sequence ID" value="NZ_KB850958.1"/>
</dbReference>
<evidence type="ECO:0000256" key="2">
    <source>
        <dbReference type="SAM" id="Phobius"/>
    </source>
</evidence>
<dbReference type="EMBL" id="AGYT01000019">
    <property type="protein sequence ID" value="ENY99905.1"/>
    <property type="molecule type" value="Genomic_DNA"/>
</dbReference>
<evidence type="ECO:0000313" key="4">
    <source>
        <dbReference type="Proteomes" id="UP000013097"/>
    </source>
</evidence>
<keyword evidence="2" id="KW-0812">Transmembrane</keyword>
<keyword evidence="1" id="KW-0175">Coiled coil</keyword>
<dbReference type="PATRIC" id="fig|999411.4.peg.2956"/>
<dbReference type="AlphaFoldDB" id="N9WA50"/>
<reference evidence="3 4" key="1">
    <citation type="submission" date="2013-01" db="EMBL/GenBank/DDBJ databases">
        <title>The Genome Sequence of Clostridium colicanis 209318.</title>
        <authorList>
            <consortium name="The Broad Institute Genome Sequencing Platform"/>
            <person name="Earl A."/>
            <person name="Ward D."/>
            <person name="Feldgarden M."/>
            <person name="Gevers D."/>
            <person name="Courvalin P."/>
            <person name="Lambert T."/>
            <person name="Walker B."/>
            <person name="Young S.K."/>
            <person name="Zeng Q."/>
            <person name="Gargeya S."/>
            <person name="Fitzgerald M."/>
            <person name="Haas B."/>
            <person name="Abouelleil A."/>
            <person name="Alvarado L."/>
            <person name="Arachchi H.M."/>
            <person name="Berlin A.M."/>
            <person name="Chapman S.B."/>
            <person name="Dewar J."/>
            <person name="Goldberg J."/>
            <person name="Griggs A."/>
            <person name="Gujja S."/>
            <person name="Hansen M."/>
            <person name="Howarth C."/>
            <person name="Imamovic A."/>
            <person name="Larimer J."/>
            <person name="McCowan C."/>
            <person name="Murphy C."/>
            <person name="Neiman D."/>
            <person name="Pearson M."/>
            <person name="Priest M."/>
            <person name="Roberts A."/>
            <person name="Saif S."/>
            <person name="Shea T."/>
            <person name="Sisk P."/>
            <person name="Sykes S."/>
            <person name="Wortman J."/>
            <person name="Nusbaum C."/>
            <person name="Birren B."/>
        </authorList>
    </citation>
    <scope>NUCLEOTIDE SEQUENCE [LARGE SCALE GENOMIC DNA]</scope>
    <source>
        <strain evidence="3 4">209318</strain>
    </source>
</reference>
<protein>
    <submittedName>
        <fullName evidence="3">Uncharacterized protein</fullName>
    </submittedName>
</protein>
<feature type="transmembrane region" description="Helical" evidence="2">
    <location>
        <begin position="5"/>
        <end position="22"/>
    </location>
</feature>
<gene>
    <name evidence="3" type="ORF">HMPREF1092_03042</name>
</gene>
<feature type="coiled-coil region" evidence="1">
    <location>
        <begin position="147"/>
        <end position="204"/>
    </location>
</feature>
<comment type="caution">
    <text evidence="3">The sequence shown here is derived from an EMBL/GenBank/DDBJ whole genome shotgun (WGS) entry which is preliminary data.</text>
</comment>
<keyword evidence="2" id="KW-0472">Membrane</keyword>
<keyword evidence="2" id="KW-1133">Transmembrane helix</keyword>
<evidence type="ECO:0000256" key="1">
    <source>
        <dbReference type="SAM" id="Coils"/>
    </source>
</evidence>
<name>N9WA50_9CLOT</name>
<dbReference type="HOGENOM" id="CLU_703389_0_0_9"/>
<accession>N9WA50</accession>
<proteinExistence type="predicted"/>
<dbReference type="Proteomes" id="UP000013097">
    <property type="component" value="Unassembled WGS sequence"/>
</dbReference>
<keyword evidence="4" id="KW-1185">Reference proteome</keyword>
<sequence>MKKGILWSIIALVIIVISMSIYKLRPILNTIEVNEKGKLVCEYEINDIESFLDNIYFENGDIIGEAYLFDLNKNMEIREDKVYLENDELTRAIKIGDKVYGDLRLLTSGVGYYLNYISKSIESYYGDKRENIDIKKVKFKINKNCKLDFLEEKKIDTNKYIDKLKLETSKEIKENPSLLNYVEKEDREYLKDTLIEELESLKNELGLSYLNIKDVYYSDYRYYVVRFSNGQDLVEGIVDNKEEKIYLGNKNEFSIYDSKIITDVIYLKGKFIGILENGSIIELGIENNKLKVNKTYRYGNIIDKFKGYFVRNKGKLLGIKGEDIYILLDEELIVFNLNNKKFDNIWRKDNHKIIHNYNFNDGFILFTSEYKLKDENVTIIDGHIENKKVSEDIAKMSIGKLEGNKIKIIVDNIETYAPEITRIKYYNEYAIVIKNDFKEGRGLIRKAAVYKIK</sequence>
<evidence type="ECO:0000313" key="3">
    <source>
        <dbReference type="EMBL" id="ENY99905.1"/>
    </source>
</evidence>